<dbReference type="FunFam" id="3.40.50.720:FF:000084">
    <property type="entry name" value="Short-chain dehydrogenase reductase"/>
    <property type="match status" value="1"/>
</dbReference>
<evidence type="ECO:0000256" key="3">
    <source>
        <dbReference type="RuleBase" id="RU000363"/>
    </source>
</evidence>
<dbReference type="PANTHER" id="PTHR43976:SF16">
    <property type="entry name" value="SHORT-CHAIN DEHYDROGENASE_REDUCTASE FAMILY PROTEIN"/>
    <property type="match status" value="1"/>
</dbReference>
<dbReference type="InterPro" id="IPR020904">
    <property type="entry name" value="Sc_DH/Rdtase_CS"/>
</dbReference>
<dbReference type="Proteomes" id="UP000319722">
    <property type="component" value="Unassembled WGS sequence"/>
</dbReference>
<keyword evidence="2" id="KW-0560">Oxidoreductase</keyword>
<dbReference type="AlphaFoldDB" id="A0A561BE09"/>
<accession>A0A561BE09</accession>
<dbReference type="CDD" id="cd05374">
    <property type="entry name" value="17beta-HSD-like_SDR_c"/>
    <property type="match status" value="1"/>
</dbReference>
<comment type="similarity">
    <text evidence="1 3">Belongs to the short-chain dehydrogenases/reductases (SDR) family.</text>
</comment>
<dbReference type="Pfam" id="PF00106">
    <property type="entry name" value="adh_short"/>
    <property type="match status" value="1"/>
</dbReference>
<comment type="caution">
    <text evidence="5">The sequence shown here is derived from an EMBL/GenBank/DDBJ whole genome shotgun (WGS) entry which is preliminary data.</text>
</comment>
<dbReference type="NCBIfam" id="NF006114">
    <property type="entry name" value="PRK08263.1"/>
    <property type="match status" value="1"/>
</dbReference>
<dbReference type="InterPro" id="IPR002347">
    <property type="entry name" value="SDR_fam"/>
</dbReference>
<dbReference type="PROSITE" id="PS00061">
    <property type="entry name" value="ADH_SHORT"/>
    <property type="match status" value="1"/>
</dbReference>
<dbReference type="InterPro" id="IPR057326">
    <property type="entry name" value="KR_dom"/>
</dbReference>
<evidence type="ECO:0000313" key="6">
    <source>
        <dbReference type="Proteomes" id="UP000319722"/>
    </source>
</evidence>
<dbReference type="PRINTS" id="PR00081">
    <property type="entry name" value="GDHRDH"/>
</dbReference>
<organism evidence="5 6">
    <name type="scientific">Variovorax beijingensis</name>
    <dbReference type="NCBI Taxonomy" id="2496117"/>
    <lineage>
        <taxon>Bacteria</taxon>
        <taxon>Pseudomonadati</taxon>
        <taxon>Pseudomonadota</taxon>
        <taxon>Betaproteobacteria</taxon>
        <taxon>Burkholderiales</taxon>
        <taxon>Comamonadaceae</taxon>
        <taxon>Variovorax</taxon>
    </lineage>
</organism>
<dbReference type="SMART" id="SM00822">
    <property type="entry name" value="PKS_KR"/>
    <property type="match status" value="1"/>
</dbReference>
<evidence type="ECO:0000256" key="2">
    <source>
        <dbReference type="ARBA" id="ARBA00023002"/>
    </source>
</evidence>
<dbReference type="InterPro" id="IPR051911">
    <property type="entry name" value="SDR_oxidoreductase"/>
</dbReference>
<protein>
    <submittedName>
        <fullName evidence="5">Short-subunit dehydrogenase</fullName>
    </submittedName>
</protein>
<dbReference type="NCBIfam" id="NF004824">
    <property type="entry name" value="PRK06180.1"/>
    <property type="match status" value="1"/>
</dbReference>
<dbReference type="Gene3D" id="3.40.50.720">
    <property type="entry name" value="NAD(P)-binding Rossmann-like Domain"/>
    <property type="match status" value="1"/>
</dbReference>
<evidence type="ECO:0000313" key="5">
    <source>
        <dbReference type="EMBL" id="TWD77135.1"/>
    </source>
</evidence>
<dbReference type="RefSeq" id="WP_145746360.1">
    <property type="nucleotide sequence ID" value="NZ_VIVL01000010.1"/>
</dbReference>
<feature type="domain" description="Ketoreductase" evidence="4">
    <location>
        <begin position="3"/>
        <end position="179"/>
    </location>
</feature>
<dbReference type="EMBL" id="VIVL01000010">
    <property type="protein sequence ID" value="TWD77135.1"/>
    <property type="molecule type" value="Genomic_DNA"/>
</dbReference>
<name>A0A561BE09_9BURK</name>
<dbReference type="GO" id="GO:0016491">
    <property type="term" value="F:oxidoreductase activity"/>
    <property type="evidence" value="ECO:0007669"/>
    <property type="project" value="UniProtKB-KW"/>
</dbReference>
<dbReference type="OrthoDB" id="9789083at2"/>
<proteinExistence type="inferred from homology"/>
<evidence type="ECO:0000256" key="1">
    <source>
        <dbReference type="ARBA" id="ARBA00006484"/>
    </source>
</evidence>
<evidence type="ECO:0000259" key="4">
    <source>
        <dbReference type="SMART" id="SM00822"/>
    </source>
</evidence>
<dbReference type="PRINTS" id="PR00080">
    <property type="entry name" value="SDRFAMILY"/>
</dbReference>
<dbReference type="InterPro" id="IPR036291">
    <property type="entry name" value="NAD(P)-bd_dom_sf"/>
</dbReference>
<sequence length="278" mass="30039">MSKVWFITGAGRGIGAQIATAVLAAGDKVVATGRNPAQLEELYGEFGSRAMCLPLDATREQDAIAATQAAVSRFGSIDVLVNNAGYGQLGLFEEVSGEDVERQFHTNVFGMMHVTRAVLPAMRKQRRGHILNLASVGGFMGFDGASIYCAAKFAVEGFSESLALEVAPFGIKVTIVEPGFFRTDFLDKKSVQYGSRRIADYAEFSSNSRSAYESYNHKQPGDPAKLGRAIVELAEMPQPPLHFLAGTDAVDFAAETFERRRAEIETYAGLSVTTDGDF</sequence>
<dbReference type="PANTHER" id="PTHR43976">
    <property type="entry name" value="SHORT CHAIN DEHYDROGENASE"/>
    <property type="match status" value="1"/>
</dbReference>
<dbReference type="SUPFAM" id="SSF51735">
    <property type="entry name" value="NAD(P)-binding Rossmann-fold domains"/>
    <property type="match status" value="1"/>
</dbReference>
<reference evidence="5 6" key="1">
    <citation type="submission" date="2019-06" db="EMBL/GenBank/DDBJ databases">
        <title>Sorghum-associated microbial communities from plants grown in Nebraska, USA.</title>
        <authorList>
            <person name="Schachtman D."/>
        </authorList>
    </citation>
    <scope>NUCLEOTIDE SEQUENCE [LARGE SCALE GENOMIC DNA]</scope>
    <source>
        <strain evidence="5 6">T529</strain>
    </source>
</reference>
<gene>
    <name evidence="5" type="ORF">FB547_11097</name>
</gene>